<keyword evidence="5" id="KW-1185">Reference proteome</keyword>
<evidence type="ECO:0000256" key="2">
    <source>
        <dbReference type="ARBA" id="ARBA00011245"/>
    </source>
</evidence>
<dbReference type="CDD" id="cd09024">
    <property type="entry name" value="Aldose_epim_lacX"/>
    <property type="match status" value="1"/>
</dbReference>
<dbReference type="Pfam" id="PF01263">
    <property type="entry name" value="Aldose_epim"/>
    <property type="match status" value="1"/>
</dbReference>
<dbReference type="InterPro" id="IPR011013">
    <property type="entry name" value="Gal_mutarotase_sf_dom"/>
</dbReference>
<comment type="cofactor">
    <cofactor evidence="1">
        <name>Ca(2+)</name>
        <dbReference type="ChEBI" id="CHEBI:29108"/>
    </cofactor>
</comment>
<gene>
    <name evidence="4" type="ORF">ACFQ0I_08680</name>
</gene>
<evidence type="ECO:0000256" key="1">
    <source>
        <dbReference type="ARBA" id="ARBA00001913"/>
    </source>
</evidence>
<sequence>MHTLENSQLKITVNTVGAELCKITSVKNNTEFMWDANPNVWGSFAPNLFPIIGALKEDTYIFEDSNYALPKHGMVRNNKSVVLHEQTANSLTYRLAFSEASLKIYPFKFEFLITYKLVNNTIEVLHTVKNVDDKPLYFSVGGHPAFKCPVFENEVYEDYFLEFEHIENSKTHLINMENGLISDATKPIFNNTNKLPLTHNLFNEDALIFKDLKSKKVALKSKTHGEVLSVSYKDFPYLGIWAKPTGDYVCIEPWLGIADNVNTNQDFKTKEGIIKLDAGKTFEASYFIEIHESLV</sequence>
<dbReference type="InterPro" id="IPR008183">
    <property type="entry name" value="Aldose_1/G6P_1-epimerase"/>
</dbReference>
<comment type="subunit">
    <text evidence="2">Monomer.</text>
</comment>
<organism evidence="4 5">
    <name type="scientific">Mariniflexile aquimaris</name>
    <dbReference type="NCBI Taxonomy" id="881009"/>
    <lineage>
        <taxon>Bacteria</taxon>
        <taxon>Pseudomonadati</taxon>
        <taxon>Bacteroidota</taxon>
        <taxon>Flavobacteriia</taxon>
        <taxon>Flavobacteriales</taxon>
        <taxon>Flavobacteriaceae</taxon>
        <taxon>Mariniflexile</taxon>
    </lineage>
</organism>
<accession>A0ABW3BTD9</accession>
<evidence type="ECO:0000313" key="5">
    <source>
        <dbReference type="Proteomes" id="UP001597011"/>
    </source>
</evidence>
<evidence type="ECO:0000256" key="3">
    <source>
        <dbReference type="ARBA" id="ARBA00022837"/>
    </source>
</evidence>
<dbReference type="Gene3D" id="2.70.98.10">
    <property type="match status" value="1"/>
</dbReference>
<keyword evidence="3" id="KW-0106">Calcium</keyword>
<dbReference type="InterPro" id="IPR037481">
    <property type="entry name" value="LacX"/>
</dbReference>
<dbReference type="EMBL" id="JBHTIB010000012">
    <property type="protein sequence ID" value="MFD0835835.1"/>
    <property type="molecule type" value="Genomic_DNA"/>
</dbReference>
<evidence type="ECO:0000313" key="4">
    <source>
        <dbReference type="EMBL" id="MFD0835835.1"/>
    </source>
</evidence>
<reference evidence="5" key="1">
    <citation type="journal article" date="2019" name="Int. J. Syst. Evol. Microbiol.">
        <title>The Global Catalogue of Microorganisms (GCM) 10K type strain sequencing project: providing services to taxonomists for standard genome sequencing and annotation.</title>
        <authorList>
            <consortium name="The Broad Institute Genomics Platform"/>
            <consortium name="The Broad Institute Genome Sequencing Center for Infectious Disease"/>
            <person name="Wu L."/>
            <person name="Ma J."/>
        </authorList>
    </citation>
    <scope>NUCLEOTIDE SEQUENCE [LARGE SCALE GENOMIC DNA]</scope>
    <source>
        <strain evidence="5">CCUG 60529</strain>
    </source>
</reference>
<protein>
    <submittedName>
        <fullName evidence="4">Aldose 1-epimerase family protein</fullName>
    </submittedName>
</protein>
<dbReference type="SUPFAM" id="SSF74650">
    <property type="entry name" value="Galactose mutarotase-like"/>
    <property type="match status" value="1"/>
</dbReference>
<proteinExistence type="predicted"/>
<name>A0ABW3BTD9_9FLAO</name>
<comment type="caution">
    <text evidence="4">The sequence shown here is derived from an EMBL/GenBank/DDBJ whole genome shotgun (WGS) entry which is preliminary data.</text>
</comment>
<dbReference type="Proteomes" id="UP001597011">
    <property type="component" value="Unassembled WGS sequence"/>
</dbReference>
<dbReference type="RefSeq" id="WP_379941306.1">
    <property type="nucleotide sequence ID" value="NZ_JBHTIB010000012.1"/>
</dbReference>
<dbReference type="InterPro" id="IPR014718">
    <property type="entry name" value="GH-type_carb-bd"/>
</dbReference>